<evidence type="ECO:0008006" key="2">
    <source>
        <dbReference type="Google" id="ProtNLM"/>
    </source>
</evidence>
<name>A0AAU8BLD7_9VIBR</name>
<dbReference type="AlphaFoldDB" id="A0AAU8BLD7"/>
<organism evidence="1">
    <name type="scientific">Vibrio chaetopteri</name>
    <dbReference type="NCBI Taxonomy" id="3016528"/>
    <lineage>
        <taxon>Bacteria</taxon>
        <taxon>Pseudomonadati</taxon>
        <taxon>Pseudomonadota</taxon>
        <taxon>Gammaproteobacteria</taxon>
        <taxon>Vibrionales</taxon>
        <taxon>Vibrionaceae</taxon>
        <taxon>Vibrio</taxon>
    </lineage>
</organism>
<accession>A0AAU8BLD7</accession>
<reference evidence="1" key="1">
    <citation type="submission" date="2023-01" db="EMBL/GenBank/DDBJ databases">
        <title>Vibrio sp. CB1-14 genome sequencing.</title>
        <authorList>
            <person name="Otstavnykh N."/>
            <person name="Isaeva M."/>
            <person name="Meleshko D."/>
        </authorList>
    </citation>
    <scope>NUCLEOTIDE SEQUENCE</scope>
    <source>
        <strain evidence="1">CB1-14</strain>
    </source>
</reference>
<evidence type="ECO:0000313" key="1">
    <source>
        <dbReference type="EMBL" id="XCD16359.1"/>
    </source>
</evidence>
<protein>
    <recommendedName>
        <fullName evidence="2">HAD family hydrolase</fullName>
    </recommendedName>
</protein>
<sequence length="346" mass="39365">MAIESLRQVGQTFASPVLTFFSQQLAQLPSNHYFFLAREGYWLEQAYDAYQTARGVKTSSQYLLASRAFLFKLGLIEPKSYDISLNFSFSGSLYELMRTRFMLSDVSIRKLFDEKQQSKNIVLPHDLDKVAQLLQDKLPLLTSIIAPSMEAYRHYLASLGFFDQKEVHLVDLGYSGSIQTLLSLLFNVDSVGHYLIASNPGQRTQNGNQLTMKGYLHEGSKLGEGYAPLDRSMLLEAVLTAPTGQFQDIRFDQTGDQTYQFFYGRKVRTQHNFHTLEAIMKAALESIEQHSALDISFEKQEVEQILTSHMKKQGMFPRSSWEVFALDDDIAGEGTLDALDFWGLKR</sequence>
<dbReference type="EMBL" id="CP115920">
    <property type="protein sequence ID" value="XCD16359.1"/>
    <property type="molecule type" value="Genomic_DNA"/>
</dbReference>
<proteinExistence type="predicted"/>
<dbReference type="KEGG" id="vck:PG915_01910"/>
<gene>
    <name evidence="1" type="ORF">PG915_01910</name>
</gene>
<dbReference type="RefSeq" id="WP_353497642.1">
    <property type="nucleotide sequence ID" value="NZ_CP115920.1"/>
</dbReference>